<accession>A0A0B2ACR3</accession>
<comment type="caution">
    <text evidence="1">The sequence shown here is derived from an EMBL/GenBank/DDBJ whole genome shotgun (WGS) entry which is preliminary data.</text>
</comment>
<dbReference type="Proteomes" id="UP000030982">
    <property type="component" value="Unassembled WGS sequence"/>
</dbReference>
<dbReference type="InterPro" id="IPR036291">
    <property type="entry name" value="NAD(P)-bd_dom_sf"/>
</dbReference>
<reference evidence="1 2" key="1">
    <citation type="submission" date="2014-09" db="EMBL/GenBank/DDBJ databases">
        <title>Genome sequence of Sinomonas sp. MUSC 117.</title>
        <authorList>
            <person name="Lee L.-H."/>
        </authorList>
    </citation>
    <scope>NUCLEOTIDE SEQUENCE [LARGE SCALE GENOMIC DNA]</scope>
    <source>
        <strain evidence="1 2">MUSC 117</strain>
    </source>
</reference>
<dbReference type="EMBL" id="JTDL01000141">
    <property type="protein sequence ID" value="KHL01374.1"/>
    <property type="molecule type" value="Genomic_DNA"/>
</dbReference>
<gene>
    <name evidence="1" type="ORF">LK10_15910</name>
</gene>
<dbReference type="RefSeq" id="WP_043125713.1">
    <property type="nucleotide sequence ID" value="NZ_JTDL01000141.1"/>
</dbReference>
<organism evidence="1 2">
    <name type="scientific">Sinomonas humi</name>
    <dbReference type="NCBI Taxonomy" id="1338436"/>
    <lineage>
        <taxon>Bacteria</taxon>
        <taxon>Bacillati</taxon>
        <taxon>Actinomycetota</taxon>
        <taxon>Actinomycetes</taxon>
        <taxon>Micrococcales</taxon>
        <taxon>Micrococcaceae</taxon>
        <taxon>Sinomonas</taxon>
    </lineage>
</organism>
<dbReference type="AlphaFoldDB" id="A0A0B2ACR3"/>
<protein>
    <submittedName>
        <fullName evidence="1">Uncharacterized protein</fullName>
    </submittedName>
</protein>
<name>A0A0B2ACR3_9MICC</name>
<evidence type="ECO:0000313" key="1">
    <source>
        <dbReference type="EMBL" id="KHL01374.1"/>
    </source>
</evidence>
<dbReference type="SUPFAM" id="SSF51735">
    <property type="entry name" value="NAD(P)-binding Rossmann-fold domains"/>
    <property type="match status" value="1"/>
</dbReference>
<keyword evidence="2" id="KW-1185">Reference proteome</keyword>
<proteinExistence type="predicted"/>
<evidence type="ECO:0000313" key="2">
    <source>
        <dbReference type="Proteomes" id="UP000030982"/>
    </source>
</evidence>
<sequence length="76" mass="8370">MLRNRADYIAWFLPIGTSEVVVVNWGTRRLSSLGEMGADEVVNFTEFDSPTARLKHVRTLMAGGGNQMFELIGAPA</sequence>